<evidence type="ECO:0000313" key="3">
    <source>
        <dbReference type="EMBL" id="SEJ67325.1"/>
    </source>
</evidence>
<evidence type="ECO:0000256" key="1">
    <source>
        <dbReference type="SAM" id="Phobius"/>
    </source>
</evidence>
<dbReference type="GO" id="GO:0016747">
    <property type="term" value="F:acyltransferase activity, transferring groups other than amino-acyl groups"/>
    <property type="evidence" value="ECO:0007669"/>
    <property type="project" value="InterPro"/>
</dbReference>
<dbReference type="Pfam" id="PF01757">
    <property type="entry name" value="Acyl_transf_3"/>
    <property type="match status" value="1"/>
</dbReference>
<dbReference type="EMBL" id="FNZH01000008">
    <property type="protein sequence ID" value="SEJ67325.1"/>
    <property type="molecule type" value="Genomic_DNA"/>
</dbReference>
<feature type="transmembrane region" description="Helical" evidence="1">
    <location>
        <begin position="213"/>
        <end position="231"/>
    </location>
</feature>
<feature type="transmembrane region" description="Helical" evidence="1">
    <location>
        <begin position="154"/>
        <end position="171"/>
    </location>
</feature>
<keyword evidence="1" id="KW-1133">Transmembrane helix</keyword>
<dbReference type="Proteomes" id="UP000199403">
    <property type="component" value="Unassembled WGS sequence"/>
</dbReference>
<feature type="domain" description="Acyltransferase 3" evidence="2">
    <location>
        <begin position="11"/>
        <end position="319"/>
    </location>
</feature>
<keyword evidence="4" id="KW-1185">Reference proteome</keyword>
<dbReference type="STRING" id="1416801.SAMN05192553_1083"/>
<dbReference type="PANTHER" id="PTHR36927">
    <property type="entry name" value="BLR4337 PROTEIN"/>
    <property type="match status" value="1"/>
</dbReference>
<gene>
    <name evidence="3" type="ORF">SAMN05192553_1083</name>
</gene>
<organism evidence="3 4">
    <name type="scientific">Cyclobacterium xiamenense</name>
    <dbReference type="NCBI Taxonomy" id="1297121"/>
    <lineage>
        <taxon>Bacteria</taxon>
        <taxon>Pseudomonadati</taxon>
        <taxon>Bacteroidota</taxon>
        <taxon>Cytophagia</taxon>
        <taxon>Cytophagales</taxon>
        <taxon>Cyclobacteriaceae</taxon>
        <taxon>Cyclobacterium</taxon>
    </lineage>
</organism>
<keyword evidence="1" id="KW-0472">Membrane</keyword>
<protein>
    <submittedName>
        <fullName evidence="3">Acyltransferase family protein</fullName>
    </submittedName>
</protein>
<feature type="transmembrane region" description="Helical" evidence="1">
    <location>
        <begin position="183"/>
        <end position="201"/>
    </location>
</feature>
<dbReference type="InterPro" id="IPR002656">
    <property type="entry name" value="Acyl_transf_3_dom"/>
</dbReference>
<name>A0A1H7B1R6_9BACT</name>
<keyword evidence="1" id="KW-0812">Transmembrane</keyword>
<dbReference type="AlphaFoldDB" id="A0A1H7B1R6"/>
<reference evidence="4" key="1">
    <citation type="submission" date="2016-10" db="EMBL/GenBank/DDBJ databases">
        <authorList>
            <person name="Varghese N."/>
            <person name="Submissions S."/>
        </authorList>
    </citation>
    <scope>NUCLEOTIDE SEQUENCE [LARGE SCALE GENOMIC DNA]</scope>
    <source>
        <strain evidence="4">IBRC-M 10761</strain>
    </source>
</reference>
<evidence type="ECO:0000313" key="4">
    <source>
        <dbReference type="Proteomes" id="UP000199403"/>
    </source>
</evidence>
<keyword evidence="3" id="KW-0012">Acyltransferase</keyword>
<dbReference type="InterPro" id="IPR050623">
    <property type="entry name" value="Glucan_succinyl_AcylTrfase"/>
</dbReference>
<feature type="transmembrane region" description="Helical" evidence="1">
    <location>
        <begin position="300"/>
        <end position="319"/>
    </location>
</feature>
<evidence type="ECO:0000259" key="2">
    <source>
        <dbReference type="Pfam" id="PF01757"/>
    </source>
</evidence>
<dbReference type="PANTHER" id="PTHR36927:SF3">
    <property type="entry name" value="GLUCANS BIOSYNTHESIS PROTEIN C"/>
    <property type="match status" value="1"/>
</dbReference>
<feature type="transmembrane region" description="Helical" evidence="1">
    <location>
        <begin position="27"/>
        <end position="46"/>
    </location>
</feature>
<feature type="transmembrane region" description="Helical" evidence="1">
    <location>
        <begin position="243"/>
        <end position="262"/>
    </location>
</feature>
<sequence>MFFSPWEWHIKNNEIVNWLNYPMGFTSYWRIPILFIVSGMGTRFAFSNKTGKSYIYERISRLFLPLIVGMLIVVPPQVYLERLTQGLDFHNYFDFYPHYFEGVYPSGNFSWHHLWFLPYLLLMSIVATPLFLYLRKEKRFLVEKFKSLINKYSVSLYLLIVPFIPIELLFENKSMTHALFGDWYALVFYFVFFISGYLLISIKSSFWNAVIRIRHLTLIIGVLSFSIIVIFDINRLIFSMVKIVNIWSWILAIFGFAAKYLNRQSSLIKYRNKAVYPFYILHQTITIICGYFLINIDLHYSLKMAIMIVATFGGSWLIYEFIILKIPIIQPLFGVKRIKTIANKA</sequence>
<accession>A0A1H7B1R6</accession>
<feature type="transmembrane region" description="Helical" evidence="1">
    <location>
        <begin position="114"/>
        <end position="134"/>
    </location>
</feature>
<keyword evidence="3" id="KW-0808">Transferase</keyword>
<feature type="transmembrane region" description="Helical" evidence="1">
    <location>
        <begin position="58"/>
        <end position="79"/>
    </location>
</feature>
<feature type="transmembrane region" description="Helical" evidence="1">
    <location>
        <begin position="274"/>
        <end position="294"/>
    </location>
</feature>
<proteinExistence type="predicted"/>